<dbReference type="InterPro" id="IPR000719">
    <property type="entry name" value="Prot_kinase_dom"/>
</dbReference>
<dbReference type="Proteomes" id="UP001235939">
    <property type="component" value="Chromosome 23"/>
</dbReference>
<evidence type="ECO:0000256" key="3">
    <source>
        <dbReference type="ARBA" id="ARBA00022741"/>
    </source>
</evidence>
<name>A0ABY6LUU0_9ARAC</name>
<keyword evidence="1" id="KW-0723">Serine/threonine-protein kinase</keyword>
<dbReference type="Gene3D" id="3.30.420.10">
    <property type="entry name" value="Ribonuclease H-like superfamily/Ribonuclease H"/>
    <property type="match status" value="1"/>
</dbReference>
<dbReference type="EMBL" id="CP092885">
    <property type="protein sequence ID" value="UYV83593.1"/>
    <property type="molecule type" value="Genomic_DNA"/>
</dbReference>
<evidence type="ECO:0000313" key="8">
    <source>
        <dbReference type="Proteomes" id="UP001235939"/>
    </source>
</evidence>
<gene>
    <name evidence="7" type="ORF">LAZ67_23001558</name>
</gene>
<proteinExistence type="predicted"/>
<evidence type="ECO:0000313" key="7">
    <source>
        <dbReference type="EMBL" id="UYV83593.1"/>
    </source>
</evidence>
<evidence type="ECO:0000256" key="5">
    <source>
        <dbReference type="ARBA" id="ARBA00022840"/>
    </source>
</evidence>
<dbReference type="PANTHER" id="PTHR24345:SF0">
    <property type="entry name" value="CELL CYCLE SERINE_THREONINE-PROTEIN KINASE CDC5_MSD2"/>
    <property type="match status" value="1"/>
</dbReference>
<feature type="domain" description="Protein kinase" evidence="6">
    <location>
        <begin position="105"/>
        <end position="370"/>
    </location>
</feature>
<evidence type="ECO:0000256" key="1">
    <source>
        <dbReference type="ARBA" id="ARBA00022527"/>
    </source>
</evidence>
<dbReference type="PROSITE" id="PS50011">
    <property type="entry name" value="PROTEIN_KINASE_DOM"/>
    <property type="match status" value="1"/>
</dbReference>
<dbReference type="Gene3D" id="1.10.510.10">
    <property type="entry name" value="Transferase(Phosphotransferase) domain 1"/>
    <property type="match status" value="1"/>
</dbReference>
<keyword evidence="5" id="KW-0067">ATP-binding</keyword>
<dbReference type="SMART" id="SM00220">
    <property type="entry name" value="S_TKc"/>
    <property type="match status" value="1"/>
</dbReference>
<reference evidence="7 8" key="1">
    <citation type="submission" date="2022-03" db="EMBL/GenBank/DDBJ databases">
        <title>A chromosomal length assembly of Cordylochernes scorpioides.</title>
        <authorList>
            <person name="Zeh D."/>
            <person name="Zeh J."/>
        </authorList>
    </citation>
    <scope>NUCLEOTIDE SEQUENCE [LARGE SCALE GENOMIC DNA]</scope>
    <source>
        <strain evidence="7">IN4F17</strain>
        <tissue evidence="7">Whole Body</tissue>
    </source>
</reference>
<keyword evidence="8" id="KW-1185">Reference proteome</keyword>
<dbReference type="InterPro" id="IPR036397">
    <property type="entry name" value="RNaseH_sf"/>
</dbReference>
<evidence type="ECO:0000256" key="4">
    <source>
        <dbReference type="ARBA" id="ARBA00022777"/>
    </source>
</evidence>
<dbReference type="PANTHER" id="PTHR24345">
    <property type="entry name" value="SERINE/THREONINE-PROTEIN KINASE PLK"/>
    <property type="match status" value="1"/>
</dbReference>
<evidence type="ECO:0000259" key="6">
    <source>
        <dbReference type="PROSITE" id="PS50011"/>
    </source>
</evidence>
<accession>A0ABY6LUU0</accession>
<dbReference type="Pfam" id="PF00069">
    <property type="entry name" value="Pkinase"/>
    <property type="match status" value="1"/>
</dbReference>
<evidence type="ECO:0000256" key="2">
    <source>
        <dbReference type="ARBA" id="ARBA00022679"/>
    </source>
</evidence>
<keyword evidence="3" id="KW-0547">Nucleotide-binding</keyword>
<organism evidence="7 8">
    <name type="scientific">Cordylochernes scorpioides</name>
    <dbReference type="NCBI Taxonomy" id="51811"/>
    <lineage>
        <taxon>Eukaryota</taxon>
        <taxon>Metazoa</taxon>
        <taxon>Ecdysozoa</taxon>
        <taxon>Arthropoda</taxon>
        <taxon>Chelicerata</taxon>
        <taxon>Arachnida</taxon>
        <taxon>Pseudoscorpiones</taxon>
        <taxon>Cheliferoidea</taxon>
        <taxon>Chernetidae</taxon>
        <taxon>Cordylochernes</taxon>
    </lineage>
</organism>
<sequence>MLMDQSVLIFLSLRQRMNSDLYCDILVNKLKPGIKNKRKGKLSKSILFLHENARPHTSCKTVSTIIKLGFEVLEHPAYSPDLAPSDYLLFGLLKKELKGKRFDSDEDVQKVVQDFFHTLPKSAYKEGIYKLQERWRRCIESQVEEVDTNARYACKVLVKDFDKKYLRESNILKSLDHENIVKMYSYFEDNIYFYINMEYCETSLLKIVEGERIPFSQIKSYTTQIASACHYLHMQKYIIHVDLKPGNILIKNGIVKLIDFGLSEKLKSPEERICLKRGTLRFNAPELIKGDSVGIEVDCWALGCILYQLLTKKCLFDGDSDNIVKKKILSYKFESPSEASSSTGVLMEGLLNRDPKERFSMNNVLNFDWKDSDIIDN</sequence>
<dbReference type="PROSITE" id="PS00108">
    <property type="entry name" value="PROTEIN_KINASE_ST"/>
    <property type="match status" value="1"/>
</dbReference>
<keyword evidence="4" id="KW-0418">Kinase</keyword>
<dbReference type="SUPFAM" id="SSF56112">
    <property type="entry name" value="Protein kinase-like (PK-like)"/>
    <property type="match status" value="1"/>
</dbReference>
<keyword evidence="2" id="KW-0808">Transferase</keyword>
<dbReference type="InterPro" id="IPR008271">
    <property type="entry name" value="Ser/Thr_kinase_AS"/>
</dbReference>
<dbReference type="InterPro" id="IPR011009">
    <property type="entry name" value="Kinase-like_dom_sf"/>
</dbReference>
<protein>
    <recommendedName>
        <fullName evidence="6">Protein kinase domain-containing protein</fullName>
    </recommendedName>
</protein>